<gene>
    <name evidence="1" type="ORF">JY572_24895</name>
</gene>
<evidence type="ECO:0008006" key="3">
    <source>
        <dbReference type="Google" id="ProtNLM"/>
    </source>
</evidence>
<proteinExistence type="predicted"/>
<dbReference type="EMBL" id="CP071091">
    <property type="protein sequence ID" value="QSQ11626.1"/>
    <property type="molecule type" value="Genomic_DNA"/>
</dbReference>
<name>A0ABX7N2K5_9BACT</name>
<sequence>MRVWIRTDYYSASGPTLDACAFLGQRYDEERGYKPFEGECWVMSLRPKARTRLTAMHHFGSTGWLSRLWRSPKGAVFVSSITDAKVLYHPDLHGDPKHQFESTKLSAPLNGVWGLDDNFVLTWGSTYEGTKHVFRYNGRTWKKLPAPRFAVRAMHGLAPDFIYAVGVGGGIARWNGKVWRHFRSPTNEVLNSVFVAAEDELYATGGSGSLLAGNRRRWDSMAEGPVPGMPLLGVAKWKKSLWVAGGRFGLFKWMERQSALKCIKPNLRAVDFDARQDLLIGCDDVVAATSDGKTFLAGGRDALLKFRKGKKLARF</sequence>
<organism evidence="1 2">
    <name type="scientific">Myxococcus landrumensis</name>
    <dbReference type="NCBI Taxonomy" id="2813577"/>
    <lineage>
        <taxon>Bacteria</taxon>
        <taxon>Pseudomonadati</taxon>
        <taxon>Myxococcota</taxon>
        <taxon>Myxococcia</taxon>
        <taxon>Myxococcales</taxon>
        <taxon>Cystobacterineae</taxon>
        <taxon>Myxococcaceae</taxon>
        <taxon>Myxococcus</taxon>
    </lineage>
</organism>
<reference evidence="1 2" key="1">
    <citation type="submission" date="2021-02" db="EMBL/GenBank/DDBJ databases">
        <title>De Novo genome assembly of isolated myxobacteria.</title>
        <authorList>
            <person name="Stevens D.C."/>
        </authorList>
    </citation>
    <scope>NUCLEOTIDE SEQUENCE [LARGE SCALE GENOMIC DNA]</scope>
    <source>
        <strain evidence="1 2">SCHIC003</strain>
    </source>
</reference>
<accession>A0ABX7N2K5</accession>
<protein>
    <recommendedName>
        <fullName evidence="3">BNR repeat domain protein</fullName>
    </recommendedName>
</protein>
<keyword evidence="2" id="KW-1185">Reference proteome</keyword>
<dbReference type="SUPFAM" id="SSF63829">
    <property type="entry name" value="Calcium-dependent phosphotriesterase"/>
    <property type="match status" value="1"/>
</dbReference>
<evidence type="ECO:0000313" key="1">
    <source>
        <dbReference type="EMBL" id="QSQ11626.1"/>
    </source>
</evidence>
<dbReference type="Proteomes" id="UP000663090">
    <property type="component" value="Chromosome"/>
</dbReference>
<dbReference type="RefSeq" id="WP_206713371.1">
    <property type="nucleotide sequence ID" value="NZ_CP071091.1"/>
</dbReference>
<evidence type="ECO:0000313" key="2">
    <source>
        <dbReference type="Proteomes" id="UP000663090"/>
    </source>
</evidence>